<sequence length="236" mass="24876">MPIPGHVLSAFQVDGIAPVKLGAAWDFGARYDRVVVSAATATSAWSAKVRERFTSPGVLVARPVRATDGRVVVGGFRASEFIEGDIAARADEAVAAALAFDEAMAGVDAPTVERTDMWAEADRAVWDAAAPTGRVSVAHLDFFACCLFSGTLPPALTDIVPSAEPRPRGYTAALTLVDALLNEAVDERIVSRWAHIPDLGALALKACEFRELTSASCRGESNVSANLGRVRALVSI</sequence>
<proteinExistence type="predicted"/>
<dbReference type="OrthoDB" id="4427130at2"/>
<gene>
    <name evidence="1" type="ORF">EKI59_00950</name>
</gene>
<comment type="caution">
    <text evidence="1">The sequence shown here is derived from an EMBL/GenBank/DDBJ whole genome shotgun (WGS) entry which is preliminary data.</text>
</comment>
<evidence type="ECO:0000313" key="1">
    <source>
        <dbReference type="EMBL" id="TVS30383.1"/>
    </source>
</evidence>
<dbReference type="AlphaFoldDB" id="A0A6C1U0B0"/>
<protein>
    <recommendedName>
        <fullName evidence="3">TIGR02569 family protein</fullName>
    </recommendedName>
</protein>
<organism evidence="1 2">
    <name type="scientific">Corynebacterium sanguinis</name>
    <dbReference type="NCBI Taxonomy" id="2594913"/>
    <lineage>
        <taxon>Bacteria</taxon>
        <taxon>Bacillati</taxon>
        <taxon>Actinomycetota</taxon>
        <taxon>Actinomycetes</taxon>
        <taxon>Mycobacteriales</taxon>
        <taxon>Corynebacteriaceae</taxon>
        <taxon>Corynebacterium</taxon>
    </lineage>
</organism>
<reference evidence="1 2" key="1">
    <citation type="submission" date="2018-12" db="EMBL/GenBank/DDBJ databases">
        <title>Corynebacterium sanguinis sp. nov., a clinically-associated and environmental corynebacterium.</title>
        <authorList>
            <person name="Gonzales-Siles L."/>
            <person name="Jaen-Luchoro D."/>
            <person name="Cardew S."/>
            <person name="Inganas E."/>
            <person name="Ohlen M."/>
            <person name="Jensie-Markopolous S."/>
            <person name="Pinyeiro-Iglesias B."/>
            <person name="Molin K."/>
            <person name="Skovbjerg S."/>
            <person name="Svensson-Stadler L."/>
            <person name="Funke G."/>
            <person name="Moore E.R.B."/>
        </authorList>
    </citation>
    <scope>NUCLEOTIDE SEQUENCE [LARGE SCALE GENOMIC DNA]</scope>
    <source>
        <strain evidence="1 2">58734</strain>
    </source>
</reference>
<name>A0A6C1U0B0_9CORY</name>
<dbReference type="RefSeq" id="WP_144317315.1">
    <property type="nucleotide sequence ID" value="NZ_JALXKN010000006.1"/>
</dbReference>
<dbReference type="Proteomes" id="UP000336646">
    <property type="component" value="Unassembled WGS sequence"/>
</dbReference>
<accession>A0A6C1U0B0</accession>
<evidence type="ECO:0008006" key="3">
    <source>
        <dbReference type="Google" id="ProtNLM"/>
    </source>
</evidence>
<dbReference type="EMBL" id="RXIR01000001">
    <property type="protein sequence ID" value="TVS30383.1"/>
    <property type="molecule type" value="Genomic_DNA"/>
</dbReference>
<evidence type="ECO:0000313" key="2">
    <source>
        <dbReference type="Proteomes" id="UP000336646"/>
    </source>
</evidence>